<feature type="domain" description="Bacterial DNA polymerase III alpha subunit NTPase" evidence="5">
    <location>
        <begin position="5"/>
        <end position="83"/>
    </location>
</feature>
<proteinExistence type="predicted"/>
<name>X1R636_9ZZZZ</name>
<evidence type="ECO:0000259" key="6">
    <source>
        <dbReference type="Pfam" id="PF17657"/>
    </source>
</evidence>
<evidence type="ECO:0000256" key="2">
    <source>
        <dbReference type="ARBA" id="ARBA00022695"/>
    </source>
</evidence>
<dbReference type="GO" id="GO:0003887">
    <property type="term" value="F:DNA-directed DNA polymerase activity"/>
    <property type="evidence" value="ECO:0007669"/>
    <property type="project" value="UniProtKB-KW"/>
</dbReference>
<dbReference type="Pfam" id="PF07733">
    <property type="entry name" value="DNA_pol3_alpha"/>
    <property type="match status" value="1"/>
</dbReference>
<dbReference type="InterPro" id="IPR040982">
    <property type="entry name" value="DNA_pol3_finger"/>
</dbReference>
<keyword evidence="3" id="KW-0235">DNA replication</keyword>
<sequence>LKNIPQLKELRDKDAKIAHLLSVAQKLEGQVRHPSIHAAGIVIAPKPLVEFMPLYQSAKGEITTQFPMQDIEAIGLLKMDLLGLRNLTVIQDTVELVKKETGEMIDIKNISLDDKKTFEVFKSGNTDGVFQFESSGMKDLLRNFKPESFPDLIALNALYRPGPLKSGMTDEFIKCKNHPWVRWKHTRGQPLLLAPPGLIPKRGQSLLLSTQKARPSPRYVELKALYRYGVC</sequence>
<dbReference type="PANTHER" id="PTHR32294:SF0">
    <property type="entry name" value="DNA POLYMERASE III SUBUNIT ALPHA"/>
    <property type="match status" value="1"/>
</dbReference>
<keyword evidence="4" id="KW-0239">DNA-directed DNA polymerase</keyword>
<dbReference type="GO" id="GO:0008408">
    <property type="term" value="F:3'-5' exonuclease activity"/>
    <property type="evidence" value="ECO:0007669"/>
    <property type="project" value="InterPro"/>
</dbReference>
<dbReference type="InterPro" id="IPR004805">
    <property type="entry name" value="DnaE2/DnaE/PolC"/>
</dbReference>
<dbReference type="AlphaFoldDB" id="X1R636"/>
<keyword evidence="2" id="KW-0548">Nucleotidyltransferase</keyword>
<feature type="non-terminal residue" evidence="7">
    <location>
        <position position="231"/>
    </location>
</feature>
<reference evidence="7" key="1">
    <citation type="journal article" date="2014" name="Front. Microbiol.">
        <title>High frequency of phylogenetically diverse reductive dehalogenase-homologous genes in deep subseafloor sedimentary metagenomes.</title>
        <authorList>
            <person name="Kawai M."/>
            <person name="Futagami T."/>
            <person name="Toyoda A."/>
            <person name="Takaki Y."/>
            <person name="Nishi S."/>
            <person name="Hori S."/>
            <person name="Arai W."/>
            <person name="Tsubouchi T."/>
            <person name="Morono Y."/>
            <person name="Uchiyama I."/>
            <person name="Ito T."/>
            <person name="Fujiyama A."/>
            <person name="Inagaki F."/>
            <person name="Takami H."/>
        </authorList>
    </citation>
    <scope>NUCLEOTIDE SEQUENCE</scope>
    <source>
        <strain evidence="7">Expedition CK06-06</strain>
    </source>
</reference>
<evidence type="ECO:0000313" key="7">
    <source>
        <dbReference type="EMBL" id="GAI76217.1"/>
    </source>
</evidence>
<dbReference type="InterPro" id="IPR011708">
    <property type="entry name" value="DNA_pol3_alpha_NTPase_dom"/>
</dbReference>
<dbReference type="Pfam" id="PF17657">
    <property type="entry name" value="DNA_pol3_finger"/>
    <property type="match status" value="1"/>
</dbReference>
<dbReference type="PANTHER" id="PTHR32294">
    <property type="entry name" value="DNA POLYMERASE III SUBUNIT ALPHA"/>
    <property type="match status" value="1"/>
</dbReference>
<keyword evidence="1" id="KW-0808">Transferase</keyword>
<feature type="domain" description="DNA polymerase III alpha subunit finger" evidence="6">
    <location>
        <begin position="86"/>
        <end position="186"/>
    </location>
</feature>
<dbReference type="GO" id="GO:0006260">
    <property type="term" value="P:DNA replication"/>
    <property type="evidence" value="ECO:0007669"/>
    <property type="project" value="UniProtKB-KW"/>
</dbReference>
<comment type="caution">
    <text evidence="7">The sequence shown here is derived from an EMBL/GenBank/DDBJ whole genome shotgun (WGS) entry which is preliminary data.</text>
</comment>
<feature type="non-terminal residue" evidence="7">
    <location>
        <position position="1"/>
    </location>
</feature>
<protein>
    <submittedName>
        <fullName evidence="7">Uncharacterized protein</fullName>
    </submittedName>
</protein>
<dbReference type="EMBL" id="BARW01011746">
    <property type="protein sequence ID" value="GAI76217.1"/>
    <property type="molecule type" value="Genomic_DNA"/>
</dbReference>
<organism evidence="7">
    <name type="scientific">marine sediment metagenome</name>
    <dbReference type="NCBI Taxonomy" id="412755"/>
    <lineage>
        <taxon>unclassified sequences</taxon>
        <taxon>metagenomes</taxon>
        <taxon>ecological metagenomes</taxon>
    </lineage>
</organism>
<evidence type="ECO:0000256" key="1">
    <source>
        <dbReference type="ARBA" id="ARBA00022679"/>
    </source>
</evidence>
<evidence type="ECO:0000256" key="4">
    <source>
        <dbReference type="ARBA" id="ARBA00022932"/>
    </source>
</evidence>
<evidence type="ECO:0000259" key="5">
    <source>
        <dbReference type="Pfam" id="PF07733"/>
    </source>
</evidence>
<accession>X1R636</accession>
<gene>
    <name evidence="7" type="ORF">S12H4_22499</name>
</gene>
<evidence type="ECO:0000256" key="3">
    <source>
        <dbReference type="ARBA" id="ARBA00022705"/>
    </source>
</evidence>